<proteinExistence type="inferred from homology"/>
<dbReference type="STRING" id="697581.TCARB_1304"/>
<dbReference type="PANTHER" id="PTHR33397">
    <property type="entry name" value="UPF0331 PROTEIN YUTE"/>
    <property type="match status" value="1"/>
</dbReference>
<dbReference type="GO" id="GO:0004540">
    <property type="term" value="F:RNA nuclease activity"/>
    <property type="evidence" value="ECO:0007669"/>
    <property type="project" value="InterPro"/>
</dbReference>
<dbReference type="RefSeq" id="WP_020961913.1">
    <property type="nucleotide sequence ID" value="NZ_CP007493.1"/>
</dbReference>
<dbReference type="Gene3D" id="1.20.120.580">
    <property type="entry name" value="bsu32300-like"/>
    <property type="match status" value="1"/>
</dbReference>
<keyword evidence="2" id="KW-0540">Nuclease</keyword>
<keyword evidence="1" id="KW-1277">Toxin-antitoxin system</keyword>
<gene>
    <name evidence="5" type="ORF">TCARB_1304</name>
</gene>
<reference evidence="6" key="1">
    <citation type="book" date="2010" name="EXTREMOPHILES" publisher="0:0-0">
        <title>Complete genome sequences of ten hyperthermophilic archaea reveal their metabolic capabilities and possible ecological roles.</title>
        <editorList>
            <person name="?"/>
        </editorList>
        <authorList>
            <person name="Ravin N.V."/>
            <person name="Mardanov A.V."/>
            <person name="Bonch-Osmolovskaya E.A."/>
            <person name="Skryabin K.G."/>
        </authorList>
    </citation>
    <scope>NUCLEOTIDE SEQUENCE [LARGE SCALE GENOMIC DNA]</scope>
    <source>
        <strain evidence="6">1505</strain>
    </source>
</reference>
<evidence type="ECO:0000256" key="1">
    <source>
        <dbReference type="ARBA" id="ARBA00022649"/>
    </source>
</evidence>
<evidence type="ECO:0000313" key="6">
    <source>
        <dbReference type="Proteomes" id="UP000266720"/>
    </source>
</evidence>
<dbReference type="SUPFAM" id="SSF81593">
    <property type="entry name" value="Nucleotidyltransferase substrate binding subunit/domain"/>
    <property type="match status" value="1"/>
</dbReference>
<dbReference type="GO" id="GO:0110001">
    <property type="term" value="C:toxin-antitoxin complex"/>
    <property type="evidence" value="ECO:0007669"/>
    <property type="project" value="InterPro"/>
</dbReference>
<evidence type="ECO:0000256" key="4">
    <source>
        <dbReference type="ARBA" id="ARBA00024207"/>
    </source>
</evidence>
<dbReference type="NCBIfam" id="NF047751">
    <property type="entry name" value="HepT_toxin"/>
    <property type="match status" value="1"/>
</dbReference>
<dbReference type="Pfam" id="PF01934">
    <property type="entry name" value="HepT-like"/>
    <property type="match status" value="1"/>
</dbReference>
<evidence type="ECO:0000256" key="3">
    <source>
        <dbReference type="ARBA" id="ARBA00022801"/>
    </source>
</evidence>
<dbReference type="InterPro" id="IPR052379">
    <property type="entry name" value="Type_VII_TA_RNase"/>
</dbReference>
<dbReference type="InterPro" id="IPR037038">
    <property type="entry name" value="HepT-like_sf"/>
</dbReference>
<dbReference type="PANTHER" id="PTHR33397:SF5">
    <property type="entry name" value="RNASE YUTE-RELATED"/>
    <property type="match status" value="1"/>
</dbReference>
<dbReference type="Proteomes" id="UP000266720">
    <property type="component" value="Chromosome"/>
</dbReference>
<evidence type="ECO:0000313" key="5">
    <source>
        <dbReference type="EMBL" id="AJB42350.1"/>
    </source>
</evidence>
<dbReference type="InterPro" id="IPR008201">
    <property type="entry name" value="HepT-like"/>
</dbReference>
<dbReference type="GO" id="GO:0016787">
    <property type="term" value="F:hydrolase activity"/>
    <property type="evidence" value="ECO:0007669"/>
    <property type="project" value="UniProtKB-KW"/>
</dbReference>
<sequence length="146" mass="16809">MTSPGEPRINKEYVLSVVAEARDSISFVKKVSQKPFDSLSDAEKYAIRYHLIIIAEALASIALHLCRNMLSQRPETPSHAVRLLADNNIIPGEVAEDILRFLRMRNLLVHRYWTVDDRKIYENIKSDFNSIENFLEVVLEIVRGEI</sequence>
<protein>
    <recommendedName>
        <fullName evidence="7">DUF86 domain-containing protein</fullName>
    </recommendedName>
</protein>
<dbReference type="EMBL" id="CP007493">
    <property type="protein sequence ID" value="AJB42350.1"/>
    <property type="molecule type" value="Genomic_DNA"/>
</dbReference>
<comment type="similarity">
    <text evidence="4">Belongs to the HepT RNase toxin family.</text>
</comment>
<dbReference type="GeneID" id="16572865"/>
<organism evidence="5 6">
    <name type="scientific">Thermofilum adornatum 1505</name>
    <dbReference type="NCBI Taxonomy" id="697581"/>
    <lineage>
        <taxon>Archaea</taxon>
        <taxon>Thermoproteota</taxon>
        <taxon>Thermoprotei</taxon>
        <taxon>Thermofilales</taxon>
        <taxon>Thermofilaceae</taxon>
        <taxon>Thermofilum</taxon>
    </lineage>
</organism>
<keyword evidence="3" id="KW-0378">Hydrolase</keyword>
<dbReference type="KEGG" id="tcb:TCARB_1304"/>
<accession>A0A3G1A617</accession>
<dbReference type="AlphaFoldDB" id="A0A3G1A617"/>
<evidence type="ECO:0000256" key="2">
    <source>
        <dbReference type="ARBA" id="ARBA00022722"/>
    </source>
</evidence>
<evidence type="ECO:0008006" key="7">
    <source>
        <dbReference type="Google" id="ProtNLM"/>
    </source>
</evidence>
<name>A0A3G1A617_9CREN</name>